<dbReference type="SUPFAM" id="SSF47336">
    <property type="entry name" value="ACP-like"/>
    <property type="match status" value="1"/>
</dbReference>
<dbReference type="OrthoDB" id="429813at2759"/>
<dbReference type="PANTHER" id="PTHR43439">
    <property type="entry name" value="PHENYLACETATE-COENZYME A LIGASE"/>
    <property type="match status" value="1"/>
</dbReference>
<gene>
    <name evidence="5" type="ORF">N0V93_004033</name>
</gene>
<keyword evidence="1" id="KW-0596">Phosphopantetheine</keyword>
<dbReference type="Gene3D" id="3.40.50.720">
    <property type="entry name" value="NAD(P)-binding Rossmann-like Domain"/>
    <property type="match status" value="1"/>
</dbReference>
<dbReference type="PANTHER" id="PTHR43439:SF2">
    <property type="entry name" value="ENZYME, PUTATIVE (JCVI)-RELATED"/>
    <property type="match status" value="1"/>
</dbReference>
<evidence type="ECO:0000256" key="2">
    <source>
        <dbReference type="ARBA" id="ARBA00022553"/>
    </source>
</evidence>
<evidence type="ECO:0000259" key="4">
    <source>
        <dbReference type="Pfam" id="PF07993"/>
    </source>
</evidence>
<dbReference type="InterPro" id="IPR000873">
    <property type="entry name" value="AMP-dep_synth/lig_dom"/>
</dbReference>
<keyword evidence="2" id="KW-0597">Phosphoprotein</keyword>
<dbReference type="SUPFAM" id="SSF56801">
    <property type="entry name" value="Acetyl-CoA synthetase-like"/>
    <property type="match status" value="1"/>
</dbReference>
<dbReference type="InterPro" id="IPR036291">
    <property type="entry name" value="NAD(P)-bd_dom_sf"/>
</dbReference>
<proteinExistence type="predicted"/>
<evidence type="ECO:0000256" key="1">
    <source>
        <dbReference type="ARBA" id="ARBA00022450"/>
    </source>
</evidence>
<dbReference type="Gene3D" id="1.10.1200.10">
    <property type="entry name" value="ACP-like"/>
    <property type="match status" value="1"/>
</dbReference>
<feature type="domain" description="Thioester reductase (TE)" evidence="4">
    <location>
        <begin position="689"/>
        <end position="933"/>
    </location>
</feature>
<dbReference type="Pfam" id="PF23562">
    <property type="entry name" value="AMP-binding_C_3"/>
    <property type="match status" value="1"/>
</dbReference>
<name>A0A9W9D0L0_9PEZI</name>
<evidence type="ECO:0000313" key="6">
    <source>
        <dbReference type="Proteomes" id="UP001140453"/>
    </source>
</evidence>
<dbReference type="PROSITE" id="PS00455">
    <property type="entry name" value="AMP_BINDING"/>
    <property type="match status" value="1"/>
</dbReference>
<reference evidence="5" key="1">
    <citation type="submission" date="2022-10" db="EMBL/GenBank/DDBJ databases">
        <title>Tapping the CABI collections for fungal endophytes: first genome assemblies for Collariella, Neodidymelliopsis, Ascochyta clinopodiicola, Didymella pomorum, Didymosphaeria variabile, Neocosmospora piperis and Neocucurbitaria cava.</title>
        <authorList>
            <person name="Hill R."/>
        </authorList>
    </citation>
    <scope>NUCLEOTIDE SEQUENCE</scope>
    <source>
        <strain evidence="5">IMI 355082</strain>
    </source>
</reference>
<feature type="domain" description="AMP-dependent synthetase/ligase" evidence="3">
    <location>
        <begin position="15"/>
        <end position="349"/>
    </location>
</feature>
<organism evidence="5 6">
    <name type="scientific">Gnomoniopsis smithogilvyi</name>
    <dbReference type="NCBI Taxonomy" id="1191159"/>
    <lineage>
        <taxon>Eukaryota</taxon>
        <taxon>Fungi</taxon>
        <taxon>Dikarya</taxon>
        <taxon>Ascomycota</taxon>
        <taxon>Pezizomycotina</taxon>
        <taxon>Sordariomycetes</taxon>
        <taxon>Sordariomycetidae</taxon>
        <taxon>Diaporthales</taxon>
        <taxon>Gnomoniaceae</taxon>
        <taxon>Gnomoniopsis</taxon>
    </lineage>
</organism>
<dbReference type="EMBL" id="JAPEVB010000002">
    <property type="protein sequence ID" value="KAJ4394813.1"/>
    <property type="molecule type" value="Genomic_DNA"/>
</dbReference>
<dbReference type="Proteomes" id="UP001140453">
    <property type="component" value="Unassembled WGS sequence"/>
</dbReference>
<dbReference type="Pfam" id="PF00501">
    <property type="entry name" value="AMP-binding"/>
    <property type="match status" value="1"/>
</dbReference>
<dbReference type="InterPro" id="IPR020845">
    <property type="entry name" value="AMP-binding_CS"/>
</dbReference>
<dbReference type="InterPro" id="IPR013120">
    <property type="entry name" value="FAR_NAD-bd"/>
</dbReference>
<dbReference type="AlphaFoldDB" id="A0A9W9D0L0"/>
<sequence length="1068" mass="117230">MASNFGARLLPVVVDETAKSQPDLPYAYIPKSNNVGDGFNAVTFSDIAIAANHMATWIHKNLGPSASFETIAYMGLGDLRYVVVFLAAVKCGYKLLLPSPRNSPWMNASLLEQTQCRHFLYAPEVEAVVLPLREHRPDLHLHKIEALSDMIKPGTQHYVYEKDYDAVKWDPILVLHSSGSTGPPKPIVMNHATFAVGDNDRNLPTIPGRVNQNWSLWNFTQQETFFSPFPAFHLAGFSSMVLLPIYYQNAKLVMSPPTRPPTGHLVSEIMDQFKLKSIFCPPIVAEQLVQEADGIEKCKNLKFLLYAGGPLSQSAGEALSAVTDVCQFYGQTETGAIQALVPRREDWASLEWHPVQEAVMEPYVDDIYEMTMTRNPALEKVRSISANFPDVEVWHTKDLFKPHPTKPGLWTFHGRIDDIVVLSNGEKFNPVPSEVQLSAHPSVNGALIVGQGHPQPCLILEPKDPNQTLESLLDAVWPTIEKANAQAPGQARITRDMVLISSPAKPFVRSAKGTVVRRTTGDQYSEAIAELYSRDISRNLAHITLNSPIDHEGATKFVAEVVASVFPGHNPQPTDDLFTQGLDSLQTMEIIKLLKAGLRSADPNADVSWISMKHVYEHPTIYELAQSIVLSQTVTSKTGAGVQTNDYNATSRHRLHKMESLIERYTCDLPVTSSHGKKIDSANKSHVILTGSTGSLGTQLLVKLLDDSNVARVSCFDRSADAKQRIEQSLSTWLSPPSLEPSRVSFHQVDYQAPNFGLPSAILSELSTTTNVIIHNAWKVDFLHSLDTFEEVHVRGVRNLIDFSASSPSHPRIVFVSSISSVGDWHTVDSKTSVIPESLPPTLAAALPSGYAESKAVAEHILAAAAKKSGIDASILRVGQIAGPVGPGNSAKWNETEWFPLMLKTAKNTCKIPNGNALGDIDWVPVDLLASIIWELSSAPPQPVTANGDEHGSLKIFHLVNPTRRPWAELLSVAKSALGGVEPLEEVSMKNWVADLEDTDLSNKVAVASRPAVKIVDFFISVGDRQGVTISKGAGFSTERVRTSSKLIGHLSPVKDEWLLKWIKDWGL</sequence>
<dbReference type="Gene3D" id="3.40.50.12780">
    <property type="entry name" value="N-terminal domain of ligase-like"/>
    <property type="match status" value="1"/>
</dbReference>
<dbReference type="Pfam" id="PF07993">
    <property type="entry name" value="NAD_binding_4"/>
    <property type="match status" value="1"/>
</dbReference>
<dbReference type="InterPro" id="IPR036736">
    <property type="entry name" value="ACP-like_sf"/>
</dbReference>
<dbReference type="InterPro" id="IPR051414">
    <property type="entry name" value="Adenylate-forming_Reductase"/>
</dbReference>
<keyword evidence="6" id="KW-1185">Reference proteome</keyword>
<dbReference type="SUPFAM" id="SSF51735">
    <property type="entry name" value="NAD(P)-binding Rossmann-fold domains"/>
    <property type="match status" value="1"/>
</dbReference>
<protein>
    <recommendedName>
        <fullName evidence="7">Carrier domain-containing protein</fullName>
    </recommendedName>
</protein>
<accession>A0A9W9D0L0</accession>
<dbReference type="InterPro" id="IPR042099">
    <property type="entry name" value="ANL_N_sf"/>
</dbReference>
<evidence type="ECO:0000313" key="5">
    <source>
        <dbReference type="EMBL" id="KAJ4394813.1"/>
    </source>
</evidence>
<comment type="caution">
    <text evidence="5">The sequence shown here is derived from an EMBL/GenBank/DDBJ whole genome shotgun (WGS) entry which is preliminary data.</text>
</comment>
<evidence type="ECO:0008006" key="7">
    <source>
        <dbReference type="Google" id="ProtNLM"/>
    </source>
</evidence>
<evidence type="ECO:0000259" key="3">
    <source>
        <dbReference type="Pfam" id="PF00501"/>
    </source>
</evidence>